<comment type="caution">
    <text evidence="7">The sequence shown here is derived from an EMBL/GenBank/DDBJ whole genome shotgun (WGS) entry which is preliminary data.</text>
</comment>
<dbReference type="EMBL" id="JAKELO010000002">
    <property type="protein sequence ID" value="MDE4907437.1"/>
    <property type="molecule type" value="Genomic_DNA"/>
</dbReference>
<dbReference type="Proteomes" id="UP001143747">
    <property type="component" value="Unassembled WGS sequence"/>
</dbReference>
<comment type="subcellular location">
    <subcellularLocation>
        <location evidence="1">Cell membrane</location>
        <topology evidence="1">Multi-pass membrane protein</topology>
    </subcellularLocation>
</comment>
<dbReference type="RefSeq" id="WP_274924086.1">
    <property type="nucleotide sequence ID" value="NZ_JAKELO010000002.1"/>
</dbReference>
<evidence type="ECO:0000256" key="4">
    <source>
        <dbReference type="ARBA" id="ARBA00022989"/>
    </source>
</evidence>
<feature type="transmembrane region" description="Helical" evidence="6">
    <location>
        <begin position="33"/>
        <end position="51"/>
    </location>
</feature>
<dbReference type="AlphaFoldDB" id="A0A9Q4PY89"/>
<dbReference type="GO" id="GO:0005886">
    <property type="term" value="C:plasma membrane"/>
    <property type="evidence" value="ECO:0007669"/>
    <property type="project" value="UniProtKB-SubCell"/>
</dbReference>
<evidence type="ECO:0000313" key="7">
    <source>
        <dbReference type="EMBL" id="MDE4907437.1"/>
    </source>
</evidence>
<sequence length="175" mass="19632">MIRYILTFICAFCTYLVLTAGSGDIWLWSAFEIVTGLIIAFVVSLASAKWFCRGADYRMANPLRWALLGLYICIPFFLELIRANIDVAIRIITGNINPGIVKVNPGLTTGFGQLLFANSITLTPGTLTLEADEKTGDFYIHMLSVPREMVKQKTADAADLFSFFKIHEWVRRIAE</sequence>
<evidence type="ECO:0000256" key="3">
    <source>
        <dbReference type="ARBA" id="ARBA00022692"/>
    </source>
</evidence>
<keyword evidence="5 6" id="KW-0472">Membrane</keyword>
<evidence type="ECO:0000313" key="8">
    <source>
        <dbReference type="Proteomes" id="UP001143747"/>
    </source>
</evidence>
<keyword evidence="4 6" id="KW-1133">Transmembrane helix</keyword>
<dbReference type="Pfam" id="PF01899">
    <property type="entry name" value="MNHE"/>
    <property type="match status" value="1"/>
</dbReference>
<reference evidence="7" key="1">
    <citation type="submission" date="2022-01" db="EMBL/GenBank/DDBJ databases">
        <title>Draft genome of Methanogenium marinum DSM 15558.</title>
        <authorList>
            <person name="Chen S.-C."/>
            <person name="You Y.-T."/>
        </authorList>
    </citation>
    <scope>NUCLEOTIDE SEQUENCE</scope>
    <source>
        <strain evidence="7">DSM 15558</strain>
    </source>
</reference>
<name>A0A9Q4PY89_9EURY</name>
<keyword evidence="3 6" id="KW-0812">Transmembrane</keyword>
<dbReference type="GO" id="GO:0008324">
    <property type="term" value="F:monoatomic cation transmembrane transporter activity"/>
    <property type="evidence" value="ECO:0007669"/>
    <property type="project" value="InterPro"/>
</dbReference>
<keyword evidence="2" id="KW-1003">Cell membrane</keyword>
<accession>A0A9Q4PY89</accession>
<evidence type="ECO:0000256" key="1">
    <source>
        <dbReference type="ARBA" id="ARBA00004651"/>
    </source>
</evidence>
<keyword evidence="8" id="KW-1185">Reference proteome</keyword>
<dbReference type="PIRSF" id="PIRSF019239">
    <property type="entry name" value="MrpE"/>
    <property type="match status" value="1"/>
</dbReference>
<proteinExistence type="predicted"/>
<evidence type="ECO:0000256" key="2">
    <source>
        <dbReference type="ARBA" id="ARBA00022475"/>
    </source>
</evidence>
<protein>
    <submittedName>
        <fullName evidence="7">Na+/H+ antiporter subunit E</fullName>
    </submittedName>
</protein>
<evidence type="ECO:0000256" key="6">
    <source>
        <dbReference type="SAM" id="Phobius"/>
    </source>
</evidence>
<feature type="transmembrane region" description="Helical" evidence="6">
    <location>
        <begin position="63"/>
        <end position="81"/>
    </location>
</feature>
<dbReference type="InterPro" id="IPR002758">
    <property type="entry name" value="Cation_antiport_E"/>
</dbReference>
<gene>
    <name evidence="7" type="ORF">L0665_02225</name>
</gene>
<dbReference type="PANTHER" id="PTHR34584">
    <property type="entry name" value="NA(+)/H(+) ANTIPORTER SUBUNIT E1"/>
    <property type="match status" value="1"/>
</dbReference>
<dbReference type="PANTHER" id="PTHR34584:SF1">
    <property type="entry name" value="NA(+)_H(+) ANTIPORTER SUBUNIT E1"/>
    <property type="match status" value="1"/>
</dbReference>
<organism evidence="7 8">
    <name type="scientific">Methanogenium marinum</name>
    <dbReference type="NCBI Taxonomy" id="348610"/>
    <lineage>
        <taxon>Archaea</taxon>
        <taxon>Methanobacteriati</taxon>
        <taxon>Methanobacteriota</taxon>
        <taxon>Stenosarchaea group</taxon>
        <taxon>Methanomicrobia</taxon>
        <taxon>Methanomicrobiales</taxon>
        <taxon>Methanomicrobiaceae</taxon>
        <taxon>Methanogenium</taxon>
    </lineage>
</organism>
<evidence type="ECO:0000256" key="5">
    <source>
        <dbReference type="ARBA" id="ARBA00023136"/>
    </source>
</evidence>